<sequence>MISIFELNPSPKLLFSTPHRPRVHSYRLKTQNNSLLFKRIVQTRPTPSRLPTVQYNSSTINCPLEHNNNWVYL</sequence>
<reference evidence="1" key="2">
    <citation type="submission" date="2019-01" db="UniProtKB">
        <authorList>
            <consortium name="EnsemblPlants"/>
        </authorList>
    </citation>
    <scope>IDENTIFICATION</scope>
    <source>
        <strain evidence="1">cv. Heinz 1706</strain>
    </source>
</reference>
<keyword evidence="2" id="KW-1185">Reference proteome</keyword>
<protein>
    <submittedName>
        <fullName evidence="1">Uncharacterized protein</fullName>
    </submittedName>
</protein>
<dbReference type="Gramene" id="Solyc11g017325.1.1">
    <property type="protein sequence ID" value="Solyc11g017325.1.1"/>
    <property type="gene ID" value="Solyc11g017325.1"/>
</dbReference>
<dbReference type="InParanoid" id="A0A3Q7IT47"/>
<dbReference type="AlphaFoldDB" id="A0A3Q7IT47"/>
<proteinExistence type="predicted"/>
<organism evidence="1">
    <name type="scientific">Solanum lycopersicum</name>
    <name type="common">Tomato</name>
    <name type="synonym">Lycopersicon esculentum</name>
    <dbReference type="NCBI Taxonomy" id="4081"/>
    <lineage>
        <taxon>Eukaryota</taxon>
        <taxon>Viridiplantae</taxon>
        <taxon>Streptophyta</taxon>
        <taxon>Embryophyta</taxon>
        <taxon>Tracheophyta</taxon>
        <taxon>Spermatophyta</taxon>
        <taxon>Magnoliopsida</taxon>
        <taxon>eudicotyledons</taxon>
        <taxon>Gunneridae</taxon>
        <taxon>Pentapetalae</taxon>
        <taxon>asterids</taxon>
        <taxon>lamiids</taxon>
        <taxon>Solanales</taxon>
        <taxon>Solanaceae</taxon>
        <taxon>Solanoideae</taxon>
        <taxon>Solaneae</taxon>
        <taxon>Solanum</taxon>
        <taxon>Solanum subgen. Lycopersicon</taxon>
    </lineage>
</organism>
<evidence type="ECO:0000313" key="1">
    <source>
        <dbReference type="EnsemblPlants" id="Solyc11g017325.1.1"/>
    </source>
</evidence>
<reference evidence="1" key="1">
    <citation type="journal article" date="2012" name="Nature">
        <title>The tomato genome sequence provides insights into fleshy fruit evolution.</title>
        <authorList>
            <consortium name="Tomato Genome Consortium"/>
        </authorList>
    </citation>
    <scope>NUCLEOTIDE SEQUENCE [LARGE SCALE GENOMIC DNA]</scope>
    <source>
        <strain evidence="1">cv. Heinz 1706</strain>
    </source>
</reference>
<evidence type="ECO:0000313" key="2">
    <source>
        <dbReference type="Proteomes" id="UP000004994"/>
    </source>
</evidence>
<name>A0A3Q7IT47_SOLLC</name>
<dbReference type="Proteomes" id="UP000004994">
    <property type="component" value="Chromosome 11"/>
</dbReference>
<accession>A0A3Q7IT47</accession>
<dbReference type="EnsemblPlants" id="Solyc11g017325.1.1">
    <property type="protein sequence ID" value="Solyc11g017325.1.1"/>
    <property type="gene ID" value="Solyc11g017325.1"/>
</dbReference>